<sequence length="258" mass="29547">MTKNILTKSSPSLTGVASPEFFKHEFDAAIWLKGYTVILERALRCPCHAPDAPLIDCQNCFGTGYFYVNPIKTQALITGINQNNRYKSWSEELLGTIAVTVQDTDKANLSYFDKITIKNQFSYYSENLDIRRNQTNSFVFTTYKPIKVLAVYVFVSSNQPLLKLDETSYYIKEDNGYCLVFNEDLTEEKIVSVYYMHELEYHVLDLPHEIRASWEKDKKTGALIPMQLPVQAIARRSHLIAIEKPNFDGSGVMINQDV</sequence>
<protein>
    <submittedName>
        <fullName evidence="1">Uncharacterized protein</fullName>
    </submittedName>
</protein>
<organism evidence="1">
    <name type="scientific">Siphoviridae sp. ctxc31</name>
    <dbReference type="NCBI Taxonomy" id="2826520"/>
    <lineage>
        <taxon>Viruses</taxon>
        <taxon>Duplodnaviria</taxon>
        <taxon>Heunggongvirae</taxon>
        <taxon>Uroviricota</taxon>
        <taxon>Caudoviricetes</taxon>
    </lineage>
</organism>
<dbReference type="EMBL" id="BK014938">
    <property type="protein sequence ID" value="DAD83496.1"/>
    <property type="molecule type" value="Genomic_DNA"/>
</dbReference>
<reference evidence="1" key="1">
    <citation type="journal article" date="2021" name="Proc. Natl. Acad. Sci. U.S.A.">
        <title>A Catalog of Tens of Thousands of Viruses from Human Metagenomes Reveals Hidden Associations with Chronic Diseases.</title>
        <authorList>
            <person name="Tisza M.J."/>
            <person name="Buck C.B."/>
        </authorList>
    </citation>
    <scope>NUCLEOTIDE SEQUENCE</scope>
    <source>
        <strain evidence="1">Ctxc31</strain>
    </source>
</reference>
<accession>A0A8S5MMN7</accession>
<name>A0A8S5MMN7_9CAUD</name>
<proteinExistence type="predicted"/>
<evidence type="ECO:0000313" key="1">
    <source>
        <dbReference type="EMBL" id="DAD83496.1"/>
    </source>
</evidence>